<name>A0A7X1F832_9SPHN</name>
<reference evidence="2 3" key="1">
    <citation type="submission" date="2020-08" db="EMBL/GenBank/DDBJ databases">
        <title>The genome sequence of Novosphingobium flavum 4Y4.</title>
        <authorList>
            <person name="Liu Y."/>
        </authorList>
    </citation>
    <scope>NUCLEOTIDE SEQUENCE [LARGE SCALE GENOMIC DNA]</scope>
    <source>
        <strain evidence="2 3">4Y4</strain>
    </source>
</reference>
<gene>
    <name evidence="2" type="ORF">H7F49_10490</name>
</gene>
<organism evidence="2 3">
    <name type="scientific">Novosphingobium aerophilum</name>
    <dbReference type="NCBI Taxonomy" id="2839843"/>
    <lineage>
        <taxon>Bacteria</taxon>
        <taxon>Pseudomonadati</taxon>
        <taxon>Pseudomonadota</taxon>
        <taxon>Alphaproteobacteria</taxon>
        <taxon>Sphingomonadales</taxon>
        <taxon>Sphingomonadaceae</taxon>
        <taxon>Novosphingobium</taxon>
    </lineage>
</organism>
<evidence type="ECO:0000313" key="3">
    <source>
        <dbReference type="Proteomes" id="UP000520156"/>
    </source>
</evidence>
<protein>
    <recommendedName>
        <fullName evidence="4">Flagellar FliJ protein</fullName>
    </recommendedName>
</protein>
<evidence type="ECO:0000256" key="1">
    <source>
        <dbReference type="SAM" id="MobiDB-lite"/>
    </source>
</evidence>
<proteinExistence type="predicted"/>
<dbReference type="RefSeq" id="WP_185683553.1">
    <property type="nucleotide sequence ID" value="NZ_JACLAU010000015.1"/>
</dbReference>
<feature type="region of interest" description="Disordered" evidence="1">
    <location>
        <begin position="108"/>
        <end position="141"/>
    </location>
</feature>
<accession>A0A7X1F832</accession>
<dbReference type="AlphaFoldDB" id="A0A7X1F832"/>
<feature type="compositionally biased region" description="Basic and acidic residues" evidence="1">
    <location>
        <begin position="108"/>
        <end position="118"/>
    </location>
</feature>
<dbReference type="EMBL" id="JACLAU010000015">
    <property type="protein sequence ID" value="MBC2652133.1"/>
    <property type="molecule type" value="Genomic_DNA"/>
</dbReference>
<keyword evidence="3" id="KW-1185">Reference proteome</keyword>
<comment type="caution">
    <text evidence="2">The sequence shown here is derived from an EMBL/GenBank/DDBJ whole genome shotgun (WGS) entry which is preliminary data.</text>
</comment>
<evidence type="ECO:0000313" key="2">
    <source>
        <dbReference type="EMBL" id="MBC2652133.1"/>
    </source>
</evidence>
<sequence length="141" mass="15545">MAPDRKRLARLQRLEKVRAIAKQTAAAEAARAEGTLAQLLALADRTGQLVHDYASRRDMADGQALRLMSSFREGLEGVRRDTRADADRARGVADAKLLQLSEAERRRQAVEDRARAEARALSSQGQQPPLTARKSLGTELE</sequence>
<evidence type="ECO:0008006" key="4">
    <source>
        <dbReference type="Google" id="ProtNLM"/>
    </source>
</evidence>
<dbReference type="Proteomes" id="UP000520156">
    <property type="component" value="Unassembled WGS sequence"/>
</dbReference>